<dbReference type="NCBIfam" id="TIGR02428">
    <property type="entry name" value="pcaJ_scoB_fam"/>
    <property type="match status" value="1"/>
</dbReference>
<dbReference type="GO" id="GO:0046952">
    <property type="term" value="P:ketone body catabolic process"/>
    <property type="evidence" value="ECO:0007669"/>
    <property type="project" value="InterPro"/>
</dbReference>
<comment type="catalytic activity">
    <reaction evidence="3">
        <text>a 3-oxo acid + succinyl-CoA = a 3-oxoacyl-CoA + succinate</text>
        <dbReference type="Rhea" id="RHEA:24564"/>
        <dbReference type="ChEBI" id="CHEBI:30031"/>
        <dbReference type="ChEBI" id="CHEBI:35973"/>
        <dbReference type="ChEBI" id="CHEBI:57292"/>
        <dbReference type="ChEBI" id="CHEBI:90726"/>
        <dbReference type="EC" id="2.8.3.5"/>
    </reaction>
</comment>
<evidence type="ECO:0000313" key="6">
    <source>
        <dbReference type="Proteomes" id="UP000009168"/>
    </source>
</evidence>
<dbReference type="HOGENOM" id="CLU_019942_1_3_1"/>
<keyword evidence="2 3" id="KW-0808">Transferase</keyword>
<accession>I7M046</accession>
<evidence type="ECO:0000256" key="1">
    <source>
        <dbReference type="ARBA" id="ARBA00007154"/>
    </source>
</evidence>
<dbReference type="STRING" id="312017.I7M046"/>
<dbReference type="EC" id="2.8.3.5" evidence="3"/>
<dbReference type="GeneID" id="7830648"/>
<proteinExistence type="inferred from homology"/>
<evidence type="ECO:0000313" key="5">
    <source>
        <dbReference type="EMBL" id="EAR85468.1"/>
    </source>
</evidence>
<dbReference type="OrthoDB" id="1933379at2759"/>
<dbReference type="InterPro" id="IPR012791">
    <property type="entry name" value="3-oxoacid_CoA-transf_B"/>
</dbReference>
<dbReference type="EMBL" id="GG662665">
    <property type="protein sequence ID" value="EAR85468.1"/>
    <property type="molecule type" value="Genomic_DNA"/>
</dbReference>
<dbReference type="PIRSF" id="PIRSF000858">
    <property type="entry name" value="SCOT-t"/>
    <property type="match status" value="1"/>
</dbReference>
<dbReference type="Pfam" id="PF01144">
    <property type="entry name" value="CoA_trans"/>
    <property type="match status" value="2"/>
</dbReference>
<dbReference type="AlphaFoldDB" id="I7M046"/>
<dbReference type="Gene3D" id="3.40.1080.10">
    <property type="entry name" value="Glutaconate Coenzyme A-transferase"/>
    <property type="match status" value="2"/>
</dbReference>
<dbReference type="InterPro" id="IPR014388">
    <property type="entry name" value="3-oxoacid_CoA-transferase"/>
</dbReference>
<comment type="similarity">
    <text evidence="1 3">Belongs to the 3-oxoacid CoA-transferase family.</text>
</comment>
<dbReference type="eggNOG" id="KOG3822">
    <property type="taxonomic scope" value="Eukaryota"/>
</dbReference>
<sequence>MNKLLSSKFFHSAKRQLTQKSTYNFAQICSSAAEALRDVKDGSKILMGGFGICGIPENSILELKKMGVKDLTVASNTCGVADWGLGLLLQTRQIKRVIASYVGENPVFEKLFKGGLLEVELTPQGTLAEKMRSGGLGIPAFYTPTGVGTYVEYGKVPIRYIANTPIPDMLSKPKERRIFNGRAYIMEETLTGDFAIVKAQKADRKGNLYYNRTAKNFNEDAVMGGKIAIAEVEELVEDGELDPDLIHTPGVFVDRVFVGEKFEHRIEKPMFDTSDQPQKPKDKITHKERVRDRIVARAAKEVKSGMNLNLGIGMPTLLPQFLPKGINIMLESELGVMGVGPYPKKGQEHADLINAGKEPITLLPAASTFSSSLSFGIIRGDHLDMTMLGAMQVSRTCDIANWIIPGKLVKGMGGAMDLVSCRSKVIVLMEHNNKHGEFKVVDQCTLPLTGKGVVNTLITEMAVFRNWDGELVCEEIAEECTLEQVREASGYEFRVAENLKKF</sequence>
<dbReference type="PANTHER" id="PTHR13707">
    <property type="entry name" value="KETOACID-COENZYME A TRANSFERASE"/>
    <property type="match status" value="1"/>
</dbReference>
<evidence type="ECO:0000256" key="4">
    <source>
        <dbReference type="PIRSR" id="PIRSR000858-1"/>
    </source>
</evidence>
<keyword evidence="3" id="KW-0496">Mitochondrion</keyword>
<dbReference type="InterPro" id="IPR004163">
    <property type="entry name" value="CoA_transf_BS"/>
</dbReference>
<dbReference type="InterPro" id="IPR004165">
    <property type="entry name" value="CoA_trans_fam_I"/>
</dbReference>
<dbReference type="RefSeq" id="XP_001033131.1">
    <property type="nucleotide sequence ID" value="XM_001033131.3"/>
</dbReference>
<name>I7M046_TETTS</name>
<dbReference type="Proteomes" id="UP000009168">
    <property type="component" value="Unassembled WGS sequence"/>
</dbReference>
<dbReference type="PROSITE" id="PS01273">
    <property type="entry name" value="COA_TRANSF_1"/>
    <property type="match status" value="1"/>
</dbReference>
<gene>
    <name evidence="5" type="ORF">TTHERM_00442180</name>
</gene>
<dbReference type="KEGG" id="tet:TTHERM_00442180"/>
<dbReference type="GO" id="GO:0008260">
    <property type="term" value="F:succinyl-CoA:3-oxo-acid CoA-transferase activity"/>
    <property type="evidence" value="ECO:0007669"/>
    <property type="project" value="UniProtKB-EC"/>
</dbReference>
<dbReference type="UniPathway" id="UPA00929">
    <property type="reaction ID" value="UER00894"/>
</dbReference>
<keyword evidence="6" id="KW-1185">Reference proteome</keyword>
<dbReference type="PANTHER" id="PTHR13707:SF23">
    <property type="entry name" value="SUCCINYL-COA:3-KETOACID-COENZYME A TRANSFERASE"/>
    <property type="match status" value="1"/>
</dbReference>
<protein>
    <recommendedName>
        <fullName evidence="3">Succinyl-CoA:3-ketoacid-coenzyme A transferase</fullName>
        <ecNumber evidence="3">2.8.3.5</ecNumber>
    </recommendedName>
</protein>
<feature type="active site" description="5-glutamyl coenzyme A thioester intermediate" evidence="4">
    <location>
        <position position="333"/>
    </location>
</feature>
<dbReference type="InParanoid" id="I7M046"/>
<reference evidence="6" key="1">
    <citation type="journal article" date="2006" name="PLoS Biol.">
        <title>Macronuclear genome sequence of the ciliate Tetrahymena thermophila, a model eukaryote.</title>
        <authorList>
            <person name="Eisen J.A."/>
            <person name="Coyne R.S."/>
            <person name="Wu M."/>
            <person name="Wu D."/>
            <person name="Thiagarajan M."/>
            <person name="Wortman J.R."/>
            <person name="Badger J.H."/>
            <person name="Ren Q."/>
            <person name="Amedeo P."/>
            <person name="Jones K.M."/>
            <person name="Tallon L.J."/>
            <person name="Delcher A.L."/>
            <person name="Salzberg S.L."/>
            <person name="Silva J.C."/>
            <person name="Haas B.J."/>
            <person name="Majoros W.H."/>
            <person name="Farzad M."/>
            <person name="Carlton J.M."/>
            <person name="Smith R.K. Jr."/>
            <person name="Garg J."/>
            <person name="Pearlman R.E."/>
            <person name="Karrer K.M."/>
            <person name="Sun L."/>
            <person name="Manning G."/>
            <person name="Elde N.C."/>
            <person name="Turkewitz A.P."/>
            <person name="Asai D.J."/>
            <person name="Wilkes D.E."/>
            <person name="Wang Y."/>
            <person name="Cai H."/>
            <person name="Collins K."/>
            <person name="Stewart B.A."/>
            <person name="Lee S.R."/>
            <person name="Wilamowska K."/>
            <person name="Weinberg Z."/>
            <person name="Ruzzo W.L."/>
            <person name="Wloga D."/>
            <person name="Gaertig J."/>
            <person name="Frankel J."/>
            <person name="Tsao C.-C."/>
            <person name="Gorovsky M.A."/>
            <person name="Keeling P.J."/>
            <person name="Waller R.F."/>
            <person name="Patron N.J."/>
            <person name="Cherry J.M."/>
            <person name="Stover N.A."/>
            <person name="Krieger C.J."/>
            <person name="del Toro C."/>
            <person name="Ryder H.F."/>
            <person name="Williamson S.C."/>
            <person name="Barbeau R.A."/>
            <person name="Hamilton E.P."/>
            <person name="Orias E."/>
        </authorList>
    </citation>
    <scope>NUCLEOTIDE SEQUENCE [LARGE SCALE GENOMIC DNA]</scope>
    <source>
        <strain evidence="6">SB210</strain>
    </source>
</reference>
<organism evidence="5 6">
    <name type="scientific">Tetrahymena thermophila (strain SB210)</name>
    <dbReference type="NCBI Taxonomy" id="312017"/>
    <lineage>
        <taxon>Eukaryota</taxon>
        <taxon>Sar</taxon>
        <taxon>Alveolata</taxon>
        <taxon>Ciliophora</taxon>
        <taxon>Intramacronucleata</taxon>
        <taxon>Oligohymenophorea</taxon>
        <taxon>Hymenostomatida</taxon>
        <taxon>Tetrahymenina</taxon>
        <taxon>Tetrahymenidae</taxon>
        <taxon>Tetrahymena</taxon>
    </lineage>
</organism>
<dbReference type="InterPro" id="IPR037171">
    <property type="entry name" value="NagB/RpiA_transferase-like"/>
</dbReference>
<dbReference type="SUPFAM" id="SSF100950">
    <property type="entry name" value="NagB/RpiA/CoA transferase-like"/>
    <property type="match status" value="2"/>
</dbReference>
<comment type="function">
    <text evidence="3">Key enzyme for ketone body catabolism. Transfers the CoA moiety from succinate to acetoacetate. Formation of the enzyme-CoA intermediate proceeds via an unstable anhydride species formed between the carboxylate groups of the enzyme and substrate.</text>
</comment>
<evidence type="ECO:0000256" key="3">
    <source>
        <dbReference type="PIRNR" id="PIRNR000858"/>
    </source>
</evidence>
<evidence type="ECO:0000256" key="2">
    <source>
        <dbReference type="ARBA" id="ARBA00022679"/>
    </source>
</evidence>
<dbReference type="SMART" id="SM00882">
    <property type="entry name" value="CoA_trans"/>
    <property type="match status" value="2"/>
</dbReference>
<comment type="pathway">
    <text evidence="3">Ketone metabolism; succinyl-CoA degradation; acetoacetyl-CoA from succinyl-CoA: step 1/1.</text>
</comment>